<name>A0A1M5ZVP5_9FIRM</name>
<dbReference type="RefSeq" id="WP_073031219.1">
    <property type="nucleotide sequence ID" value="NZ_FQXJ01000015.1"/>
</dbReference>
<evidence type="ECO:0000313" key="3">
    <source>
        <dbReference type="Proteomes" id="UP000183954"/>
    </source>
</evidence>
<evidence type="ECO:0000259" key="1">
    <source>
        <dbReference type="SMART" id="SM00382"/>
    </source>
</evidence>
<dbReference type="SUPFAM" id="SSF52540">
    <property type="entry name" value="P-loop containing nucleoside triphosphate hydrolases"/>
    <property type="match status" value="1"/>
</dbReference>
<protein>
    <recommendedName>
        <fullName evidence="1">AAA+ ATPase domain-containing protein</fullName>
    </recommendedName>
</protein>
<dbReference type="Pfam" id="PF05673">
    <property type="entry name" value="DUF815"/>
    <property type="match status" value="1"/>
</dbReference>
<sequence>MEQNELTTTLLALDSLSIYRGLLDDKVLSRLKSLISCINQATNEFRDVVNLYNDFYFELAKSGRVSLQEYIIDKIVFDENPFTFKPQAVQTGEYNNFLKKAVANDLKGLQQVSKLTSGMLKAEISEIFDNNSNKTFIEALPDWVSEFQPSNSPAHIQQIQELFSHSNHWDECLDELTHFHQNYGCGLFARYIAFVWEKSDGQGYLKGIDSPDPITLNELVEYQNERSRVIENTLQFLKGFPSNNVLLYGDRGTGKSSTVKAILNHYHTQGLRMVEVPKAYLADFPLIIRHLKNRAQKFIIFVDDLVFGDNEENYTSLKAVLEGGLESKTSNILIYATSNRRHLVKEYFSERAGLHSGNHSEEVHAGDSMQEKLSLADRFGINVVFSSPDQNRYLKIVEGIASTRDLKISKERLQREALQWALWYNGRSARTARQFVDWIEGHDSLENQDD</sequence>
<dbReference type="InterPro" id="IPR008533">
    <property type="entry name" value="DUF815"/>
</dbReference>
<dbReference type="InterPro" id="IPR027417">
    <property type="entry name" value="P-loop_NTPase"/>
</dbReference>
<dbReference type="CDD" id="cd00009">
    <property type="entry name" value="AAA"/>
    <property type="match status" value="1"/>
</dbReference>
<evidence type="ECO:0000313" key="2">
    <source>
        <dbReference type="EMBL" id="SHI28226.1"/>
    </source>
</evidence>
<organism evidence="2 3">
    <name type="scientific">Desulfosporosinus lacus DSM 15449</name>
    <dbReference type="NCBI Taxonomy" id="1121420"/>
    <lineage>
        <taxon>Bacteria</taxon>
        <taxon>Bacillati</taxon>
        <taxon>Bacillota</taxon>
        <taxon>Clostridia</taxon>
        <taxon>Eubacteriales</taxon>
        <taxon>Desulfitobacteriaceae</taxon>
        <taxon>Desulfosporosinus</taxon>
    </lineage>
</organism>
<keyword evidence="3" id="KW-1185">Reference proteome</keyword>
<dbReference type="Proteomes" id="UP000183954">
    <property type="component" value="Unassembled WGS sequence"/>
</dbReference>
<dbReference type="PANTHER" id="PTHR42935:SF1">
    <property type="entry name" value="SLR0930 PROTEIN"/>
    <property type="match status" value="1"/>
</dbReference>
<accession>A0A1M5ZVP5</accession>
<dbReference type="PANTHER" id="PTHR42935">
    <property type="entry name" value="SLR0930 PROTEIN"/>
    <property type="match status" value="1"/>
</dbReference>
<gene>
    <name evidence="2" type="ORF">SAMN02746098_03742</name>
</gene>
<dbReference type="SMART" id="SM00382">
    <property type="entry name" value="AAA"/>
    <property type="match status" value="1"/>
</dbReference>
<dbReference type="InterPro" id="IPR003593">
    <property type="entry name" value="AAA+_ATPase"/>
</dbReference>
<dbReference type="Gene3D" id="3.40.50.300">
    <property type="entry name" value="P-loop containing nucleotide triphosphate hydrolases"/>
    <property type="match status" value="1"/>
</dbReference>
<dbReference type="EMBL" id="FQXJ01000015">
    <property type="protein sequence ID" value="SHI28226.1"/>
    <property type="molecule type" value="Genomic_DNA"/>
</dbReference>
<proteinExistence type="predicted"/>
<feature type="domain" description="AAA+ ATPase" evidence="1">
    <location>
        <begin position="241"/>
        <end position="358"/>
    </location>
</feature>
<dbReference type="AlphaFoldDB" id="A0A1M5ZVP5"/>
<dbReference type="OrthoDB" id="9812140at2"/>
<reference evidence="3" key="1">
    <citation type="submission" date="2016-11" db="EMBL/GenBank/DDBJ databases">
        <authorList>
            <person name="Varghese N."/>
            <person name="Submissions S."/>
        </authorList>
    </citation>
    <scope>NUCLEOTIDE SEQUENCE [LARGE SCALE GENOMIC DNA]</scope>
    <source>
        <strain evidence="3">DSM 15449</strain>
    </source>
</reference>